<gene>
    <name evidence="2" type="ORF">GCM10007147_40230</name>
</gene>
<keyword evidence="3" id="KW-1185">Reference proteome</keyword>
<feature type="compositionally biased region" description="Basic and acidic residues" evidence="1">
    <location>
        <begin position="264"/>
        <end position="274"/>
    </location>
</feature>
<evidence type="ECO:0000313" key="3">
    <source>
        <dbReference type="Proteomes" id="UP000654947"/>
    </source>
</evidence>
<dbReference type="AlphaFoldDB" id="A0A918XJ36"/>
<organism evidence="2 3">
    <name type="scientific">Nocardiopsis kunsanensis</name>
    <dbReference type="NCBI Taxonomy" id="141693"/>
    <lineage>
        <taxon>Bacteria</taxon>
        <taxon>Bacillati</taxon>
        <taxon>Actinomycetota</taxon>
        <taxon>Actinomycetes</taxon>
        <taxon>Streptosporangiales</taxon>
        <taxon>Nocardiopsidaceae</taxon>
        <taxon>Nocardiopsis</taxon>
    </lineage>
</organism>
<proteinExistence type="predicted"/>
<accession>A0A918XJ36</accession>
<evidence type="ECO:0000313" key="2">
    <source>
        <dbReference type="EMBL" id="GHD34506.1"/>
    </source>
</evidence>
<dbReference type="GO" id="GO:0016706">
    <property type="term" value="F:2-oxoglutarate-dependent dioxygenase activity"/>
    <property type="evidence" value="ECO:0007669"/>
    <property type="project" value="UniProtKB-ARBA"/>
</dbReference>
<name>A0A918XJ36_9ACTN</name>
<protein>
    <recommendedName>
        <fullName evidence="4">Phytanoyl-CoA dioxygenase</fullName>
    </recommendedName>
</protein>
<dbReference type="EMBL" id="BMXL01000030">
    <property type="protein sequence ID" value="GHD34506.1"/>
    <property type="molecule type" value="Genomic_DNA"/>
</dbReference>
<feature type="region of interest" description="Disordered" evidence="1">
    <location>
        <begin position="244"/>
        <end position="274"/>
    </location>
</feature>
<reference evidence="2 3" key="1">
    <citation type="journal article" date="2014" name="Int. J. Syst. Evol. Microbiol.">
        <title>Complete genome sequence of Corynebacterium casei LMG S-19264T (=DSM 44701T), isolated from a smear-ripened cheese.</title>
        <authorList>
            <consortium name="US DOE Joint Genome Institute (JGI-PGF)"/>
            <person name="Walter F."/>
            <person name="Albersmeier A."/>
            <person name="Kalinowski J."/>
            <person name="Ruckert C."/>
        </authorList>
    </citation>
    <scope>NUCLEOTIDE SEQUENCE [LARGE SCALE GENOMIC DNA]</scope>
    <source>
        <strain evidence="2 3">KCTC 19473</strain>
    </source>
</reference>
<dbReference type="RefSeq" id="WP_193518499.1">
    <property type="nucleotide sequence ID" value="NZ_BMXL01000030.1"/>
</dbReference>
<sequence>MLNSTDVAAFEQQGYLILREAVAPQVHTAAREAAEALLTSDRTRGRDRSSDGKDGFRGVVDMDQAFLPLVSVPAVLQTAVALLGANLHLMSSHLIALPSLLPASRRTIRVPERHGWHRDMGAATRDLGTEQVPRLAIKAATFLTAPGPDTGTTMVLPGSHRNPGAIEVPEGQIDPPGAVSPRLGPRDVLLFENRTWHAGGLNTSGHTRLAVMMQYGYRWLAPLDDPPQNLDLRSLSPIENQLLSGHYDRNTDGSIAPEGSGADPLRRWAEHPPA</sequence>
<evidence type="ECO:0008006" key="4">
    <source>
        <dbReference type="Google" id="ProtNLM"/>
    </source>
</evidence>
<dbReference type="Proteomes" id="UP000654947">
    <property type="component" value="Unassembled WGS sequence"/>
</dbReference>
<evidence type="ECO:0000256" key="1">
    <source>
        <dbReference type="SAM" id="MobiDB-lite"/>
    </source>
</evidence>
<dbReference type="Pfam" id="PF05721">
    <property type="entry name" value="PhyH"/>
    <property type="match status" value="1"/>
</dbReference>
<comment type="caution">
    <text evidence="2">The sequence shown here is derived from an EMBL/GenBank/DDBJ whole genome shotgun (WGS) entry which is preliminary data.</text>
</comment>
<dbReference type="Gene3D" id="2.60.120.620">
    <property type="entry name" value="q2cbj1_9rhob like domain"/>
    <property type="match status" value="1"/>
</dbReference>
<dbReference type="InterPro" id="IPR008775">
    <property type="entry name" value="Phytyl_CoA_dOase-like"/>
</dbReference>
<dbReference type="SUPFAM" id="SSF51197">
    <property type="entry name" value="Clavaminate synthase-like"/>
    <property type="match status" value="1"/>
</dbReference>